<evidence type="ECO:0000256" key="7">
    <source>
        <dbReference type="ARBA" id="ARBA00022967"/>
    </source>
</evidence>
<evidence type="ECO:0000256" key="12">
    <source>
        <dbReference type="ARBA" id="ARBA00047816"/>
    </source>
</evidence>
<dbReference type="EMBL" id="BAABKM010000002">
    <property type="protein sequence ID" value="GAA4699762.1"/>
    <property type="molecule type" value="Genomic_DNA"/>
</dbReference>
<evidence type="ECO:0000256" key="13">
    <source>
        <dbReference type="SAM" id="Phobius"/>
    </source>
</evidence>
<comment type="function">
    <text evidence="1">Part of cytochrome c oxidase, its function is unknown.</text>
</comment>
<keyword evidence="9 13" id="KW-0472">Membrane</keyword>
<comment type="catalytic activity">
    <reaction evidence="12">
        <text>4 Fe(II)-[cytochrome c] + O2 + 8 H(+)(in) = 4 Fe(III)-[cytochrome c] + 2 H2O + 4 H(+)(out)</text>
        <dbReference type="Rhea" id="RHEA:11436"/>
        <dbReference type="Rhea" id="RHEA-COMP:10350"/>
        <dbReference type="Rhea" id="RHEA-COMP:14399"/>
        <dbReference type="ChEBI" id="CHEBI:15377"/>
        <dbReference type="ChEBI" id="CHEBI:15378"/>
        <dbReference type="ChEBI" id="CHEBI:15379"/>
        <dbReference type="ChEBI" id="CHEBI:29033"/>
        <dbReference type="ChEBI" id="CHEBI:29034"/>
        <dbReference type="EC" id="7.1.1.9"/>
    </reaction>
</comment>
<evidence type="ECO:0000256" key="8">
    <source>
        <dbReference type="ARBA" id="ARBA00022989"/>
    </source>
</evidence>
<dbReference type="Pfam" id="PF12270">
    <property type="entry name" value="Cyt_c_ox_IV"/>
    <property type="match status" value="1"/>
</dbReference>
<evidence type="ECO:0000256" key="2">
    <source>
        <dbReference type="ARBA" id="ARBA00004651"/>
    </source>
</evidence>
<evidence type="ECO:0000256" key="1">
    <source>
        <dbReference type="ARBA" id="ARBA00002536"/>
    </source>
</evidence>
<comment type="caution">
    <text evidence="14">The sequence shown here is derived from an EMBL/GenBank/DDBJ whole genome shotgun (WGS) entry which is preliminary data.</text>
</comment>
<keyword evidence="7" id="KW-1278">Translocase</keyword>
<evidence type="ECO:0000256" key="10">
    <source>
        <dbReference type="ARBA" id="ARBA00031366"/>
    </source>
</evidence>
<dbReference type="Proteomes" id="UP001499974">
    <property type="component" value="Unassembled WGS sequence"/>
</dbReference>
<gene>
    <name evidence="14" type="ORF">GCM10023349_15180</name>
</gene>
<comment type="subcellular location">
    <subcellularLocation>
        <location evidence="2">Cell membrane</location>
        <topology evidence="2">Multi-pass membrane protein</topology>
    </subcellularLocation>
</comment>
<dbReference type="InterPro" id="IPR021050">
    <property type="entry name" value="Cyt_c_oxidase_su4_actinobac"/>
</dbReference>
<keyword evidence="8 13" id="KW-1133">Transmembrane helix</keyword>
<comment type="similarity">
    <text evidence="3">Belongs to the cytochrome c oxidase bacterial subunit CtaF family.</text>
</comment>
<feature type="transmembrane region" description="Helical" evidence="13">
    <location>
        <begin position="64"/>
        <end position="82"/>
    </location>
</feature>
<keyword evidence="6 13" id="KW-0812">Transmembrane</keyword>
<evidence type="ECO:0000313" key="14">
    <source>
        <dbReference type="EMBL" id="GAA4699762.1"/>
    </source>
</evidence>
<evidence type="ECO:0000256" key="6">
    <source>
        <dbReference type="ARBA" id="ARBA00022692"/>
    </source>
</evidence>
<organism evidence="14 15">
    <name type="scientific">Nocardioides conyzicola</name>
    <dbReference type="NCBI Taxonomy" id="1651781"/>
    <lineage>
        <taxon>Bacteria</taxon>
        <taxon>Bacillati</taxon>
        <taxon>Actinomycetota</taxon>
        <taxon>Actinomycetes</taxon>
        <taxon>Propionibacteriales</taxon>
        <taxon>Nocardioidaceae</taxon>
        <taxon>Nocardioides</taxon>
    </lineage>
</organism>
<protein>
    <recommendedName>
        <fullName evidence="4">cytochrome-c oxidase</fullName>
        <ecNumber evidence="4">7.1.1.9</ecNumber>
    </recommendedName>
    <alternativeName>
        <fullName evidence="11">Cytochrome aa3 subunit 4</fullName>
    </alternativeName>
    <alternativeName>
        <fullName evidence="10">Cytochrome c oxidase polypeptide IV</fullName>
    </alternativeName>
</protein>
<evidence type="ECO:0000256" key="5">
    <source>
        <dbReference type="ARBA" id="ARBA00022475"/>
    </source>
</evidence>
<name>A0ABP8X6X5_9ACTN</name>
<keyword evidence="15" id="KW-1185">Reference proteome</keyword>
<evidence type="ECO:0000256" key="9">
    <source>
        <dbReference type="ARBA" id="ARBA00023136"/>
    </source>
</evidence>
<reference evidence="15" key="1">
    <citation type="journal article" date="2019" name="Int. J. Syst. Evol. Microbiol.">
        <title>The Global Catalogue of Microorganisms (GCM) 10K type strain sequencing project: providing services to taxonomists for standard genome sequencing and annotation.</title>
        <authorList>
            <consortium name="The Broad Institute Genomics Platform"/>
            <consortium name="The Broad Institute Genome Sequencing Center for Infectious Disease"/>
            <person name="Wu L."/>
            <person name="Ma J."/>
        </authorList>
    </citation>
    <scope>NUCLEOTIDE SEQUENCE [LARGE SCALE GENOMIC DNA]</scope>
    <source>
        <strain evidence="15">JCM 18531</strain>
    </source>
</reference>
<dbReference type="EC" id="7.1.1.9" evidence="4"/>
<keyword evidence="5" id="KW-1003">Cell membrane</keyword>
<accession>A0ABP8X6X5</accession>
<evidence type="ECO:0000256" key="4">
    <source>
        <dbReference type="ARBA" id="ARBA00012949"/>
    </source>
</evidence>
<evidence type="ECO:0000256" key="3">
    <source>
        <dbReference type="ARBA" id="ARBA00006870"/>
    </source>
</evidence>
<sequence length="91" mass="9702">MALMLLGYSALTHARSPQQLDDLLDAEIEEGAGELGFFPANSWAPLSLAAAIGVLTVGVAVGWWLTAIGIGLVTIAAIHWVFEYYVGEYAH</sequence>
<evidence type="ECO:0000256" key="11">
    <source>
        <dbReference type="ARBA" id="ARBA00031401"/>
    </source>
</evidence>
<evidence type="ECO:0000313" key="15">
    <source>
        <dbReference type="Proteomes" id="UP001499974"/>
    </source>
</evidence>
<proteinExistence type="inferred from homology"/>